<reference evidence="1 2" key="1">
    <citation type="submission" date="2024-02" db="EMBL/GenBank/DDBJ databases">
        <authorList>
            <consortium name="ELIXIR-Norway"/>
            <consortium name="Elixir Norway"/>
        </authorList>
    </citation>
    <scope>NUCLEOTIDE SEQUENCE [LARGE SCALE GENOMIC DNA]</scope>
</reference>
<accession>A0ABP0T7U1</accession>
<organism evidence="1 2">
    <name type="scientific">Sphagnum troendelagicum</name>
    <dbReference type="NCBI Taxonomy" id="128251"/>
    <lineage>
        <taxon>Eukaryota</taxon>
        <taxon>Viridiplantae</taxon>
        <taxon>Streptophyta</taxon>
        <taxon>Embryophyta</taxon>
        <taxon>Bryophyta</taxon>
        <taxon>Sphagnophytina</taxon>
        <taxon>Sphagnopsida</taxon>
        <taxon>Sphagnales</taxon>
        <taxon>Sphagnaceae</taxon>
        <taxon>Sphagnum</taxon>
    </lineage>
</organism>
<evidence type="ECO:0000313" key="1">
    <source>
        <dbReference type="EMBL" id="CAK9189584.1"/>
    </source>
</evidence>
<dbReference type="EMBL" id="OZ019893">
    <property type="protein sequence ID" value="CAK9189584.1"/>
    <property type="molecule type" value="Genomic_DNA"/>
</dbReference>
<evidence type="ECO:0000313" key="2">
    <source>
        <dbReference type="Proteomes" id="UP001497512"/>
    </source>
</evidence>
<dbReference type="Proteomes" id="UP001497512">
    <property type="component" value="Chromosome 1"/>
</dbReference>
<evidence type="ECO:0008006" key="3">
    <source>
        <dbReference type="Google" id="ProtNLM"/>
    </source>
</evidence>
<sequence>MVDKRVILFGNTGSGKSTLGNMLIKGKPCCADGFEIGDGFRGVTSNITIKHGNGWAVVDCIGLGETKLGTVSNEDAKKRLCEFLKKLRYSYSYIFYVAKKGRMDEAQAATWGMFKSYFKGGESNFVVIFTGATQKWIDEHRSHISKEFDGCTRYIAVDFPPLSDNKDLETIHERMRRESLSNLETRLEAYNLAPVEPYVSSLSDAGVVSFAAELFAVIGEIAAQVVKVFGSAIVGESPIAWMVSTILGNLL</sequence>
<dbReference type="InterPro" id="IPR027417">
    <property type="entry name" value="P-loop_NTPase"/>
</dbReference>
<protein>
    <recommendedName>
        <fullName evidence="3">G domain-containing protein</fullName>
    </recommendedName>
</protein>
<proteinExistence type="predicted"/>
<keyword evidence="2" id="KW-1185">Reference proteome</keyword>
<name>A0ABP0T7U1_9BRYO</name>
<gene>
    <name evidence="1" type="ORF">CSSPTR1EN2_LOCUS235</name>
</gene>
<dbReference type="SUPFAM" id="SSF52540">
    <property type="entry name" value="P-loop containing nucleoside triphosphate hydrolases"/>
    <property type="match status" value="1"/>
</dbReference>
<dbReference type="Gene3D" id="3.40.50.300">
    <property type="entry name" value="P-loop containing nucleotide triphosphate hydrolases"/>
    <property type="match status" value="1"/>
</dbReference>